<evidence type="ECO:0000313" key="2">
    <source>
        <dbReference type="Proteomes" id="UP000299102"/>
    </source>
</evidence>
<evidence type="ECO:0000313" key="1">
    <source>
        <dbReference type="EMBL" id="GBP57965.1"/>
    </source>
</evidence>
<comment type="caution">
    <text evidence="1">The sequence shown here is derived from an EMBL/GenBank/DDBJ whole genome shotgun (WGS) entry which is preliminary data.</text>
</comment>
<gene>
    <name evidence="1" type="ORF">EVAR_82602_1</name>
</gene>
<proteinExistence type="predicted"/>
<organism evidence="1 2">
    <name type="scientific">Eumeta variegata</name>
    <name type="common">Bagworm moth</name>
    <name type="synonym">Eumeta japonica</name>
    <dbReference type="NCBI Taxonomy" id="151549"/>
    <lineage>
        <taxon>Eukaryota</taxon>
        <taxon>Metazoa</taxon>
        <taxon>Ecdysozoa</taxon>
        <taxon>Arthropoda</taxon>
        <taxon>Hexapoda</taxon>
        <taxon>Insecta</taxon>
        <taxon>Pterygota</taxon>
        <taxon>Neoptera</taxon>
        <taxon>Endopterygota</taxon>
        <taxon>Lepidoptera</taxon>
        <taxon>Glossata</taxon>
        <taxon>Ditrysia</taxon>
        <taxon>Tineoidea</taxon>
        <taxon>Psychidae</taxon>
        <taxon>Oiketicinae</taxon>
        <taxon>Eumeta</taxon>
    </lineage>
</organism>
<keyword evidence="2" id="KW-1185">Reference proteome</keyword>
<sequence length="142" mass="15581">MPNFKSTGCSFGDLVMRQSVSAASYFTRILIIYVCIDLATSHVAMLFEVYVKPETLSPLWGWRWSSPPPEVGLQPPARIAGPRCGVDAPAAVHGLTNANEVAPEWPLGAGAVVRATRRPLLYANIWLLREIYKTPATLFVVL</sequence>
<name>A0A4C1X6V0_EUMVA</name>
<dbReference type="EMBL" id="BGZK01000724">
    <property type="protein sequence ID" value="GBP57965.1"/>
    <property type="molecule type" value="Genomic_DNA"/>
</dbReference>
<protein>
    <submittedName>
        <fullName evidence="1">Uncharacterized protein</fullName>
    </submittedName>
</protein>
<dbReference type="AlphaFoldDB" id="A0A4C1X6V0"/>
<reference evidence="1 2" key="1">
    <citation type="journal article" date="2019" name="Commun. Biol.">
        <title>The bagworm genome reveals a unique fibroin gene that provides high tensile strength.</title>
        <authorList>
            <person name="Kono N."/>
            <person name="Nakamura H."/>
            <person name="Ohtoshi R."/>
            <person name="Tomita M."/>
            <person name="Numata K."/>
            <person name="Arakawa K."/>
        </authorList>
    </citation>
    <scope>NUCLEOTIDE SEQUENCE [LARGE SCALE GENOMIC DNA]</scope>
</reference>
<accession>A0A4C1X6V0</accession>
<dbReference type="Proteomes" id="UP000299102">
    <property type="component" value="Unassembled WGS sequence"/>
</dbReference>